<sequence length="243" mass="25690">MAATLLKASVSSRVAQESTFRGSCKPLQARAVVRPAVQARSVVCSAEQRTSSKQIGTAVAAAALAAVVSLGSVEAAKADISGLTPCSESKAFAKRQKNEVKGLTKRQKQYEADSAPALALQATIERTEKRFANYAKSGVLCGTDGLPHLISDPGLALRYGHAGETLIPTIGFLYVAGYIGFVGRNYVQAVKSDKKPTEKEIIIDVPLAVKLAFQGFAWPASVVSQLRSGALVEKDENITVSPR</sequence>
<proteinExistence type="inferred from homology"/>
<dbReference type="PANTHER" id="PTHR34939:SF1">
    <property type="entry name" value="PHOTOSYSTEM I REACTION CENTER SUBUNIT III, CHLOROPLASTIC"/>
    <property type="match status" value="1"/>
</dbReference>
<evidence type="ECO:0000256" key="2">
    <source>
        <dbReference type="ARBA" id="ARBA00022531"/>
    </source>
</evidence>
<keyword evidence="4" id="KW-0150">Chloroplast</keyword>
<keyword evidence="6" id="KW-1185">Reference proteome</keyword>
<comment type="similarity">
    <text evidence="1 4">Belongs to the PsaF family.</text>
</comment>
<gene>
    <name evidence="5" type="ORF">WJX72_005069</name>
</gene>
<dbReference type="SUPFAM" id="SSF81536">
    <property type="entry name" value="Subunit III of photosystem I reaction centre, PsaF"/>
    <property type="match status" value="1"/>
</dbReference>
<dbReference type="EMBL" id="JALJOR010000010">
    <property type="protein sequence ID" value="KAK9810119.1"/>
    <property type="molecule type" value="Genomic_DNA"/>
</dbReference>
<comment type="function">
    <text evidence="4">Participates in efficiency of electron transfer from plastocyanin to P700 (or cytochrome c553 in algae and cyanobacteria). This plastocyanin-docking protein contributes to the specific association of plastocyanin to PSI.</text>
</comment>
<evidence type="ECO:0000313" key="5">
    <source>
        <dbReference type="EMBL" id="KAK9810119.1"/>
    </source>
</evidence>
<dbReference type="GO" id="GO:0015979">
    <property type="term" value="P:photosynthesis"/>
    <property type="evidence" value="ECO:0007669"/>
    <property type="project" value="UniProtKB-UniRule"/>
</dbReference>
<dbReference type="InterPro" id="IPR003666">
    <property type="entry name" value="PSI_PsaF"/>
</dbReference>
<keyword evidence="3 4" id="KW-0603">Photosystem I</keyword>
<dbReference type="GO" id="GO:0009535">
    <property type="term" value="C:chloroplast thylakoid membrane"/>
    <property type="evidence" value="ECO:0007669"/>
    <property type="project" value="TreeGrafter"/>
</dbReference>
<evidence type="ECO:0000313" key="6">
    <source>
        <dbReference type="Proteomes" id="UP001489004"/>
    </source>
</evidence>
<comment type="caution">
    <text evidence="5">The sequence shown here is derived from an EMBL/GenBank/DDBJ whole genome shotgun (WGS) entry which is preliminary data.</text>
</comment>
<reference evidence="5 6" key="1">
    <citation type="journal article" date="2024" name="Nat. Commun.">
        <title>Phylogenomics reveals the evolutionary origins of lichenization in chlorophyte algae.</title>
        <authorList>
            <person name="Puginier C."/>
            <person name="Libourel C."/>
            <person name="Otte J."/>
            <person name="Skaloud P."/>
            <person name="Haon M."/>
            <person name="Grisel S."/>
            <person name="Petersen M."/>
            <person name="Berrin J.G."/>
            <person name="Delaux P.M."/>
            <person name="Dal Grande F."/>
            <person name="Keller J."/>
        </authorList>
    </citation>
    <scope>NUCLEOTIDE SEQUENCE [LARGE SCALE GENOMIC DNA]</scope>
    <source>
        <strain evidence="5 6">SAG 2043</strain>
    </source>
</reference>
<name>A0AAW1PQE7_9CHLO</name>
<dbReference type="GO" id="GO:0009538">
    <property type="term" value="C:photosystem I reaction center"/>
    <property type="evidence" value="ECO:0007669"/>
    <property type="project" value="UniProtKB-UniRule"/>
</dbReference>
<dbReference type="Gene3D" id="1.10.8.110">
    <property type="entry name" value="Photosystem I PsaF, reaction centre subunit III"/>
    <property type="match status" value="1"/>
</dbReference>
<dbReference type="InterPro" id="IPR036577">
    <property type="entry name" value="PSI_PsaF_sf"/>
</dbReference>
<keyword evidence="4" id="KW-0934">Plastid</keyword>
<dbReference type="Proteomes" id="UP001489004">
    <property type="component" value="Unassembled WGS sequence"/>
</dbReference>
<dbReference type="AlphaFoldDB" id="A0AAW1PQE7"/>
<keyword evidence="2 4" id="KW-0602">Photosynthesis</keyword>
<evidence type="ECO:0000256" key="3">
    <source>
        <dbReference type="ARBA" id="ARBA00022836"/>
    </source>
</evidence>
<evidence type="ECO:0000256" key="4">
    <source>
        <dbReference type="RuleBase" id="RU368107"/>
    </source>
</evidence>
<comment type="subcellular location">
    <subcellularLocation>
        <location evidence="4">Plastid</location>
        <location evidence="4">Chloroplast thylakoid lumen</location>
    </subcellularLocation>
</comment>
<organism evidence="5 6">
    <name type="scientific">[Myrmecia] bisecta</name>
    <dbReference type="NCBI Taxonomy" id="41462"/>
    <lineage>
        <taxon>Eukaryota</taxon>
        <taxon>Viridiplantae</taxon>
        <taxon>Chlorophyta</taxon>
        <taxon>core chlorophytes</taxon>
        <taxon>Trebouxiophyceae</taxon>
        <taxon>Trebouxiales</taxon>
        <taxon>Trebouxiaceae</taxon>
        <taxon>Myrmecia</taxon>
    </lineage>
</organism>
<dbReference type="Pfam" id="PF02507">
    <property type="entry name" value="PSI_PsaF"/>
    <property type="match status" value="1"/>
</dbReference>
<dbReference type="PANTHER" id="PTHR34939">
    <property type="entry name" value="PHOTOSYSTEM I REACTION CENTER SUBUNIT III, CHLOROPLASTIC"/>
    <property type="match status" value="1"/>
</dbReference>
<dbReference type="FunFam" id="1.10.8.110:FF:000001">
    <property type="entry name" value="Photosystem I reaction center subunit III"/>
    <property type="match status" value="1"/>
</dbReference>
<dbReference type="GO" id="GO:0009543">
    <property type="term" value="C:chloroplast thylakoid lumen"/>
    <property type="evidence" value="ECO:0007669"/>
    <property type="project" value="UniProtKB-SubCell"/>
</dbReference>
<evidence type="ECO:0000256" key="1">
    <source>
        <dbReference type="ARBA" id="ARBA00008386"/>
    </source>
</evidence>
<accession>A0AAW1PQE7</accession>
<protein>
    <recommendedName>
        <fullName evidence="4">Photosystem I reaction center subunit III</fullName>
    </recommendedName>
    <alternativeName>
        <fullName evidence="4">PSI-F</fullName>
    </alternativeName>
</protein>
<keyword evidence="4" id="KW-0793">Thylakoid</keyword>